<dbReference type="eggNOG" id="COG0384">
    <property type="taxonomic scope" value="Bacteria"/>
</dbReference>
<accession>W0RGY4</accession>
<dbReference type="NCBIfam" id="TIGR00654">
    <property type="entry name" value="PhzF_family"/>
    <property type="match status" value="1"/>
</dbReference>
<dbReference type="EMBL" id="CP007128">
    <property type="protein sequence ID" value="AHG89595.1"/>
    <property type="molecule type" value="Genomic_DNA"/>
</dbReference>
<gene>
    <name evidence="3" type="ORF">J421_2058</name>
</gene>
<sequence>MRTYQFATADVFTDRQFGGNPLAVVLDARGLSSDEMLAITREFNYSETTFVLPAERGGACRVRIFTPGGEVPFAGHPTVGTAHVLVALGRVRAEGAEPTVVLEENVGDVPVRVRRHEGAAEPSFAQLSVAQLPEERDAPDVDALAALLNLDASDFVGGDWAPRAASCGLPFVIAPLRTRDAVSRARVNVDALERALPAGSWTREIMVVAMAGERADARARVFVPMLNVPEDPATGSANAALAGYLAKRTPRLDGTLRWVVEQGVEMGRPSRLELEADKRAGEITGVRVGGASVLVSTGEMRLH</sequence>
<dbReference type="InParanoid" id="W0RGY4"/>
<dbReference type="PIRSF" id="PIRSF016184">
    <property type="entry name" value="PhzC_PhzF"/>
    <property type="match status" value="1"/>
</dbReference>
<dbReference type="KEGG" id="gba:J421_2058"/>
<reference evidence="3 4" key="1">
    <citation type="journal article" date="2014" name="Genome Announc.">
        <title>Genome Sequence and Methylome of Soil Bacterium Gemmatirosa kalamazoonensis KBS708T, a Member of the Rarely Cultivated Gemmatimonadetes Phylum.</title>
        <authorList>
            <person name="Debruyn J.M."/>
            <person name="Radosevich M."/>
            <person name="Wommack K.E."/>
            <person name="Polson S.W."/>
            <person name="Hauser L.J."/>
            <person name="Fawaz M.N."/>
            <person name="Korlach J."/>
            <person name="Tsai Y.C."/>
        </authorList>
    </citation>
    <scope>NUCLEOTIDE SEQUENCE [LARGE SCALE GENOMIC DNA]</scope>
    <source>
        <strain evidence="3 4">KBS708</strain>
    </source>
</reference>
<comment type="similarity">
    <text evidence="1">Belongs to the PhzF family.</text>
</comment>
<feature type="active site" evidence="2">
    <location>
        <position position="47"/>
    </location>
</feature>
<dbReference type="GO" id="GO:0005737">
    <property type="term" value="C:cytoplasm"/>
    <property type="evidence" value="ECO:0007669"/>
    <property type="project" value="TreeGrafter"/>
</dbReference>
<dbReference type="Gene3D" id="3.10.310.10">
    <property type="entry name" value="Diaminopimelate Epimerase, Chain A, domain 1"/>
    <property type="match status" value="2"/>
</dbReference>
<dbReference type="OrthoDB" id="9788221at2"/>
<dbReference type="FunCoup" id="W0RGY4">
    <property type="interactions" value="245"/>
</dbReference>
<evidence type="ECO:0000313" key="3">
    <source>
        <dbReference type="EMBL" id="AHG89595.1"/>
    </source>
</evidence>
<dbReference type="SUPFAM" id="SSF54506">
    <property type="entry name" value="Diaminopimelate epimerase-like"/>
    <property type="match status" value="1"/>
</dbReference>
<dbReference type="HOGENOM" id="CLU_048756_0_0_0"/>
<evidence type="ECO:0000256" key="2">
    <source>
        <dbReference type="PIRSR" id="PIRSR016184-1"/>
    </source>
</evidence>
<keyword evidence="4" id="KW-1185">Reference proteome</keyword>
<dbReference type="Pfam" id="PF02567">
    <property type="entry name" value="PhzC-PhzF"/>
    <property type="match status" value="1"/>
</dbReference>
<evidence type="ECO:0000313" key="4">
    <source>
        <dbReference type="Proteomes" id="UP000019151"/>
    </source>
</evidence>
<dbReference type="GO" id="GO:0016853">
    <property type="term" value="F:isomerase activity"/>
    <property type="evidence" value="ECO:0007669"/>
    <property type="project" value="TreeGrafter"/>
</dbReference>
<protein>
    <submittedName>
        <fullName evidence="3">Phenazine biosynthesis protein PhzF family</fullName>
    </submittedName>
</protein>
<name>W0RGY4_9BACT</name>
<dbReference type="Proteomes" id="UP000019151">
    <property type="component" value="Chromosome"/>
</dbReference>
<dbReference type="RefSeq" id="WP_025411090.1">
    <property type="nucleotide sequence ID" value="NZ_CP007128.1"/>
</dbReference>
<dbReference type="AlphaFoldDB" id="W0RGY4"/>
<evidence type="ECO:0000256" key="1">
    <source>
        <dbReference type="ARBA" id="ARBA00008270"/>
    </source>
</evidence>
<dbReference type="PANTHER" id="PTHR13774">
    <property type="entry name" value="PHENAZINE BIOSYNTHESIS PROTEIN"/>
    <property type="match status" value="1"/>
</dbReference>
<dbReference type="InterPro" id="IPR003719">
    <property type="entry name" value="Phenazine_PhzF-like"/>
</dbReference>
<dbReference type="PANTHER" id="PTHR13774:SF32">
    <property type="entry name" value="ANTISENSE-ENHANCING SEQUENCE 1"/>
    <property type="match status" value="1"/>
</dbReference>
<organism evidence="3 4">
    <name type="scientific">Gemmatirosa kalamazoonensis</name>
    <dbReference type="NCBI Taxonomy" id="861299"/>
    <lineage>
        <taxon>Bacteria</taxon>
        <taxon>Pseudomonadati</taxon>
        <taxon>Gemmatimonadota</taxon>
        <taxon>Gemmatimonadia</taxon>
        <taxon>Gemmatimonadales</taxon>
        <taxon>Gemmatimonadaceae</taxon>
        <taxon>Gemmatirosa</taxon>
    </lineage>
</organism>
<dbReference type="PATRIC" id="fig|861299.3.peg.2096"/>
<proteinExistence type="inferred from homology"/>